<name>A0A650CMN4_9CREN</name>
<accession>A0A650CMN4</accession>
<dbReference type="NCBIfam" id="TIGR01527">
    <property type="entry name" value="arch_NMN_Atrans"/>
    <property type="match status" value="1"/>
</dbReference>
<keyword evidence="4" id="KW-0547">Nucleotide-binding</keyword>
<keyword evidence="4" id="KW-0963">Cytoplasm</keyword>
<dbReference type="OrthoDB" id="264480at2157"/>
<dbReference type="NCBIfam" id="TIGR00125">
    <property type="entry name" value="cyt_tran_rel"/>
    <property type="match status" value="1"/>
</dbReference>
<keyword evidence="4" id="KW-0662">Pyridine nucleotide biosynthesis</keyword>
<dbReference type="KEGG" id="sazo:D1868_01255"/>
<comment type="similarity">
    <text evidence="1 4">Belongs to the archaeal NMN adenylyltransferase family.</text>
</comment>
<dbReference type="GO" id="GO:0005737">
    <property type="term" value="C:cytoplasm"/>
    <property type="evidence" value="ECO:0007669"/>
    <property type="project" value="UniProtKB-SubCell"/>
</dbReference>
<dbReference type="GeneID" id="42797661"/>
<keyword evidence="2 4" id="KW-0808">Transferase</keyword>
<evidence type="ECO:0000256" key="3">
    <source>
        <dbReference type="ARBA" id="ARBA00022695"/>
    </source>
</evidence>
<keyword evidence="8" id="KW-1185">Reference proteome</keyword>
<dbReference type="EC" id="2.7.7.1" evidence="4 5"/>
<proteinExistence type="inferred from homology"/>
<reference evidence="7 8" key="1">
    <citation type="submission" date="2019-10" db="EMBL/GenBank/DDBJ databases">
        <title>Genome Sequences from Six Type Strain Members of the Archaeal Family Sulfolobaceae: Acidianus ambivalens, Acidianus infernus, Metallosphaera prunae, Stygiolobus azoricus, Sulfolobus metallicus, and Sulfurisphaera ohwakuensis.</title>
        <authorList>
            <person name="Counts J.A."/>
            <person name="Kelly R.M."/>
        </authorList>
    </citation>
    <scope>NUCLEOTIDE SEQUENCE [LARGE SCALE GENOMIC DNA]</scope>
    <source>
        <strain evidence="7 8">FC6</strain>
    </source>
</reference>
<dbReference type="PANTHER" id="PTHR21342:SF0">
    <property type="entry name" value="BIFUNCTIONAL NMN ADENYLYLTRANSFERASE_NUDIX HYDROLASE"/>
    <property type="match status" value="1"/>
</dbReference>
<dbReference type="InterPro" id="IPR004821">
    <property type="entry name" value="Cyt_trans-like"/>
</dbReference>
<sequence length="173" mass="20255">MRVLFPGRFQPFHLGHMAAIQWLLNKYDKVIILIGSGQESHSIYNPFTAGERLIMIRESLKEYDVDFRKVILFPIMESFTNKNWIRIVEMYSPPFDVIVSGNPLVYTVAKEAGYLTDQVPIFNREIYNATRIRKLMLENDPKWGELVPKSVYKFIKEIGGDERIREVTKSDYC</sequence>
<dbReference type="UniPathway" id="UPA00253">
    <property type="reaction ID" value="UER00600"/>
</dbReference>
<keyword evidence="4" id="KW-0067">ATP-binding</keyword>
<evidence type="ECO:0000256" key="1">
    <source>
        <dbReference type="ARBA" id="ARBA00010124"/>
    </source>
</evidence>
<comment type="subcellular location">
    <subcellularLocation>
        <location evidence="4">Cytoplasm</location>
    </subcellularLocation>
</comment>
<evidence type="ECO:0000313" key="7">
    <source>
        <dbReference type="EMBL" id="QGR18757.1"/>
    </source>
</evidence>
<dbReference type="Proteomes" id="UP000423396">
    <property type="component" value="Chromosome"/>
</dbReference>
<dbReference type="GO" id="GO:0000309">
    <property type="term" value="F:nicotinamide-nucleotide adenylyltransferase activity"/>
    <property type="evidence" value="ECO:0007669"/>
    <property type="project" value="UniProtKB-UniRule"/>
</dbReference>
<keyword evidence="3 4" id="KW-0548">Nucleotidyltransferase</keyword>
<dbReference type="InterPro" id="IPR006418">
    <property type="entry name" value="NMN_Atrans_arc"/>
</dbReference>
<keyword evidence="4" id="KW-0520">NAD</keyword>
<dbReference type="AlphaFoldDB" id="A0A650CMN4"/>
<dbReference type="GO" id="GO:0005524">
    <property type="term" value="F:ATP binding"/>
    <property type="evidence" value="ECO:0007669"/>
    <property type="project" value="UniProtKB-KW"/>
</dbReference>
<dbReference type="EMBL" id="CP045483">
    <property type="protein sequence ID" value="QGR18757.1"/>
    <property type="molecule type" value="Genomic_DNA"/>
</dbReference>
<comment type="pathway">
    <text evidence="4">Cofactor biosynthesis; NAD(+) biosynthesis; NAD(+) from nicotinamide D-ribonucleotide: step 1/1.</text>
</comment>
<dbReference type="HAMAP" id="MF_00243">
    <property type="entry name" value="NMN_adenylyltr"/>
    <property type="match status" value="1"/>
</dbReference>
<dbReference type="GO" id="GO:0009435">
    <property type="term" value="P:NAD+ biosynthetic process"/>
    <property type="evidence" value="ECO:0007669"/>
    <property type="project" value="UniProtKB-UniRule"/>
</dbReference>
<dbReference type="Gene3D" id="3.40.50.620">
    <property type="entry name" value="HUPs"/>
    <property type="match status" value="1"/>
</dbReference>
<protein>
    <recommendedName>
        <fullName evidence="4 5">Nicotinamide-nucleotide adenylyltransferase</fullName>
        <ecNumber evidence="4 5">2.7.7.1</ecNumber>
    </recommendedName>
    <alternativeName>
        <fullName evidence="4">NAD(+) diphosphorylase</fullName>
    </alternativeName>
    <alternativeName>
        <fullName evidence="4">NAD(+) pyrophosphorylase</fullName>
    </alternativeName>
    <alternativeName>
        <fullName evidence="4">NMN adenylyltransferase</fullName>
    </alternativeName>
</protein>
<feature type="domain" description="Cytidyltransferase-like" evidence="6">
    <location>
        <begin position="4"/>
        <end position="134"/>
    </location>
</feature>
<gene>
    <name evidence="7" type="ORF">D1868_01255</name>
</gene>
<dbReference type="RefSeq" id="WP_156004978.1">
    <property type="nucleotide sequence ID" value="NZ_CP045483.1"/>
</dbReference>
<dbReference type="InterPro" id="IPR014729">
    <property type="entry name" value="Rossmann-like_a/b/a_fold"/>
</dbReference>
<dbReference type="Pfam" id="PF01467">
    <property type="entry name" value="CTP_transf_like"/>
    <property type="match status" value="1"/>
</dbReference>
<dbReference type="SUPFAM" id="SSF52374">
    <property type="entry name" value="Nucleotidylyl transferase"/>
    <property type="match status" value="1"/>
</dbReference>
<dbReference type="PANTHER" id="PTHR21342">
    <property type="entry name" value="PHOSPHOPANTETHEINE ADENYLYLTRANSFERASE"/>
    <property type="match status" value="1"/>
</dbReference>
<evidence type="ECO:0000259" key="6">
    <source>
        <dbReference type="Pfam" id="PF01467"/>
    </source>
</evidence>
<evidence type="ECO:0000313" key="8">
    <source>
        <dbReference type="Proteomes" id="UP000423396"/>
    </source>
</evidence>
<comment type="catalytic activity">
    <reaction evidence="4">
        <text>beta-nicotinamide D-ribonucleotide + ATP + H(+) = diphosphate + NAD(+)</text>
        <dbReference type="Rhea" id="RHEA:21360"/>
        <dbReference type="ChEBI" id="CHEBI:14649"/>
        <dbReference type="ChEBI" id="CHEBI:15378"/>
        <dbReference type="ChEBI" id="CHEBI:30616"/>
        <dbReference type="ChEBI" id="CHEBI:33019"/>
        <dbReference type="ChEBI" id="CHEBI:57540"/>
        <dbReference type="EC" id="2.7.7.1"/>
    </reaction>
</comment>
<organism evidence="7 8">
    <name type="scientific">Stygiolobus azoricus</name>
    <dbReference type="NCBI Taxonomy" id="41675"/>
    <lineage>
        <taxon>Archaea</taxon>
        <taxon>Thermoproteota</taxon>
        <taxon>Thermoprotei</taxon>
        <taxon>Sulfolobales</taxon>
        <taxon>Sulfolobaceae</taxon>
        <taxon>Stygiolobus</taxon>
    </lineage>
</organism>
<evidence type="ECO:0000256" key="5">
    <source>
        <dbReference type="NCBIfam" id="TIGR01527"/>
    </source>
</evidence>
<dbReference type="CDD" id="cd02166">
    <property type="entry name" value="NMNAT_Archaea"/>
    <property type="match status" value="1"/>
</dbReference>
<evidence type="ECO:0000256" key="2">
    <source>
        <dbReference type="ARBA" id="ARBA00022679"/>
    </source>
</evidence>
<dbReference type="NCBIfam" id="NF002243">
    <property type="entry name" value="PRK01153.1"/>
    <property type="match status" value="1"/>
</dbReference>
<evidence type="ECO:0000256" key="4">
    <source>
        <dbReference type="HAMAP-Rule" id="MF_00243"/>
    </source>
</evidence>